<dbReference type="Proteomes" id="UP000757232">
    <property type="component" value="Unassembled WGS sequence"/>
</dbReference>
<keyword evidence="1" id="KW-0833">Ubl conjugation pathway</keyword>
<name>A0A9Q5NA57_SANBA</name>
<feature type="compositionally biased region" description="Low complexity" evidence="2">
    <location>
        <begin position="47"/>
        <end position="63"/>
    </location>
</feature>
<protein>
    <submittedName>
        <fullName evidence="3">Uncharacterized protein</fullName>
    </submittedName>
</protein>
<feature type="compositionally biased region" description="Basic and acidic residues" evidence="2">
    <location>
        <begin position="76"/>
        <end position="85"/>
    </location>
</feature>
<reference evidence="3" key="1">
    <citation type="submission" date="2016-06" db="EMBL/GenBank/DDBJ databases">
        <title>Draft Genome sequence of the fungus Inonotus baumii.</title>
        <authorList>
            <person name="Zhu H."/>
            <person name="Lin W."/>
        </authorList>
    </citation>
    <scope>NUCLEOTIDE SEQUENCE</scope>
    <source>
        <strain evidence="3">821</strain>
    </source>
</reference>
<dbReference type="AlphaFoldDB" id="A0A9Q5NA57"/>
<evidence type="ECO:0000313" key="4">
    <source>
        <dbReference type="Proteomes" id="UP000757232"/>
    </source>
</evidence>
<gene>
    <name evidence="3" type="ORF">A7U60_g3461</name>
</gene>
<organism evidence="3 4">
    <name type="scientific">Sanghuangporus baumii</name>
    <name type="common">Phellinus baumii</name>
    <dbReference type="NCBI Taxonomy" id="108892"/>
    <lineage>
        <taxon>Eukaryota</taxon>
        <taxon>Fungi</taxon>
        <taxon>Dikarya</taxon>
        <taxon>Basidiomycota</taxon>
        <taxon>Agaricomycotina</taxon>
        <taxon>Agaricomycetes</taxon>
        <taxon>Hymenochaetales</taxon>
        <taxon>Hymenochaetaceae</taxon>
        <taxon>Sanghuangporus</taxon>
    </lineage>
</organism>
<dbReference type="GO" id="GO:0005680">
    <property type="term" value="C:anaphase-promoting complex"/>
    <property type="evidence" value="ECO:0007669"/>
    <property type="project" value="InterPro"/>
</dbReference>
<dbReference type="OrthoDB" id="3182478at2759"/>
<keyword evidence="4" id="KW-1185">Reference proteome</keyword>
<dbReference type="InterPro" id="IPR018860">
    <property type="entry name" value="APC_suCDC26"/>
</dbReference>
<dbReference type="Pfam" id="PF10471">
    <property type="entry name" value="ANAPC_CDC26"/>
    <property type="match status" value="1"/>
</dbReference>
<comment type="caution">
    <text evidence="3">The sequence shown here is derived from an EMBL/GenBank/DDBJ whole genome shotgun (WGS) entry which is preliminary data.</text>
</comment>
<dbReference type="GO" id="GO:0031145">
    <property type="term" value="P:anaphase-promoting complex-dependent catabolic process"/>
    <property type="evidence" value="ECO:0007669"/>
    <property type="project" value="InterPro"/>
</dbReference>
<feature type="region of interest" description="Disordered" evidence="2">
    <location>
        <begin position="30"/>
        <end position="85"/>
    </location>
</feature>
<evidence type="ECO:0000256" key="1">
    <source>
        <dbReference type="ARBA" id="ARBA00022786"/>
    </source>
</evidence>
<proteinExistence type="predicted"/>
<accession>A0A9Q5NA57</accession>
<evidence type="ECO:0000256" key="2">
    <source>
        <dbReference type="SAM" id="MobiDB-lite"/>
    </source>
</evidence>
<dbReference type="EMBL" id="LNZH02000157">
    <property type="protein sequence ID" value="OCB89371.1"/>
    <property type="molecule type" value="Genomic_DNA"/>
</dbReference>
<evidence type="ECO:0000313" key="3">
    <source>
        <dbReference type="EMBL" id="OCB89371.1"/>
    </source>
</evidence>
<sequence length="85" mass="9005">MIRRQPTLVALTETDVQDVRDYLERFKATKQEGQSQILSQPPPSTNASTASAAISTSSSITITGGSGSGSVNPAGRTKEERLGLR</sequence>